<organism evidence="1 3">
    <name type="scientific">Granulicella aggregans</name>
    <dbReference type="NCBI Taxonomy" id="474949"/>
    <lineage>
        <taxon>Bacteria</taxon>
        <taxon>Pseudomonadati</taxon>
        <taxon>Acidobacteriota</taxon>
        <taxon>Terriglobia</taxon>
        <taxon>Terriglobales</taxon>
        <taxon>Acidobacteriaceae</taxon>
        <taxon>Granulicella</taxon>
    </lineage>
</organism>
<dbReference type="AlphaFoldDB" id="A0A7W7ZJE0"/>
<dbReference type="EMBL" id="JACHIP010000016">
    <property type="protein sequence ID" value="MBB5060644.1"/>
    <property type="molecule type" value="Genomic_DNA"/>
</dbReference>
<evidence type="ECO:0000313" key="3">
    <source>
        <dbReference type="Proteomes" id="UP000540989"/>
    </source>
</evidence>
<reference evidence="1 3" key="1">
    <citation type="submission" date="2020-08" db="EMBL/GenBank/DDBJ databases">
        <title>Genomic Encyclopedia of Type Strains, Phase IV (KMG-V): Genome sequencing to study the core and pangenomes of soil and plant-associated prokaryotes.</title>
        <authorList>
            <person name="Whitman W."/>
        </authorList>
    </citation>
    <scope>NUCLEOTIDE SEQUENCE [LARGE SCALE GENOMIC DNA]</scope>
    <source>
        <strain evidence="1 3">M8UP14</strain>
    </source>
</reference>
<gene>
    <name evidence="1" type="ORF">HDF16_005380</name>
    <name evidence="2" type="ORF">HDF16_006231</name>
</gene>
<evidence type="ECO:0000313" key="2">
    <source>
        <dbReference type="EMBL" id="MBB5061495.1"/>
    </source>
</evidence>
<dbReference type="EMBL" id="JACHIP010000047">
    <property type="protein sequence ID" value="MBB5061495.1"/>
    <property type="molecule type" value="Genomic_DNA"/>
</dbReference>
<evidence type="ECO:0000313" key="1">
    <source>
        <dbReference type="EMBL" id="MBB5060644.1"/>
    </source>
</evidence>
<comment type="caution">
    <text evidence="1">The sequence shown here is derived from an EMBL/GenBank/DDBJ whole genome shotgun (WGS) entry which is preliminary data.</text>
</comment>
<name>A0A7W7ZJE0_9BACT</name>
<protein>
    <submittedName>
        <fullName evidence="1">Uncharacterized protein</fullName>
    </submittedName>
</protein>
<keyword evidence="3" id="KW-1185">Reference proteome</keyword>
<accession>A0A7W7ZJE0</accession>
<sequence>MRSENVFLAASRIPNRYTLCHALAQATRQLHVTSTRTQDTTNKVLVDIGSGSYGMVVKSQVLPPPPTELDVLLSI</sequence>
<dbReference type="Proteomes" id="UP000540989">
    <property type="component" value="Unassembled WGS sequence"/>
</dbReference>
<proteinExistence type="predicted"/>